<evidence type="ECO:0000313" key="3">
    <source>
        <dbReference type="Proteomes" id="UP000823388"/>
    </source>
</evidence>
<dbReference type="AlphaFoldDB" id="A0A8T0SFX3"/>
<organism evidence="2 3">
    <name type="scientific">Panicum virgatum</name>
    <name type="common">Blackwell switchgrass</name>
    <dbReference type="NCBI Taxonomy" id="38727"/>
    <lineage>
        <taxon>Eukaryota</taxon>
        <taxon>Viridiplantae</taxon>
        <taxon>Streptophyta</taxon>
        <taxon>Embryophyta</taxon>
        <taxon>Tracheophyta</taxon>
        <taxon>Spermatophyta</taxon>
        <taxon>Magnoliopsida</taxon>
        <taxon>Liliopsida</taxon>
        <taxon>Poales</taxon>
        <taxon>Poaceae</taxon>
        <taxon>PACMAD clade</taxon>
        <taxon>Panicoideae</taxon>
        <taxon>Panicodae</taxon>
        <taxon>Paniceae</taxon>
        <taxon>Panicinae</taxon>
        <taxon>Panicum</taxon>
        <taxon>Panicum sect. Hiantes</taxon>
    </lineage>
</organism>
<reference evidence="2" key="1">
    <citation type="submission" date="2020-05" db="EMBL/GenBank/DDBJ databases">
        <title>WGS assembly of Panicum virgatum.</title>
        <authorList>
            <person name="Lovell J.T."/>
            <person name="Jenkins J."/>
            <person name="Shu S."/>
            <person name="Juenger T.E."/>
            <person name="Schmutz J."/>
        </authorList>
    </citation>
    <scope>NUCLEOTIDE SEQUENCE</scope>
    <source>
        <strain evidence="2">AP13</strain>
    </source>
</reference>
<protein>
    <submittedName>
        <fullName evidence="2">Uncharacterized protein</fullName>
    </submittedName>
</protein>
<dbReference type="Proteomes" id="UP000823388">
    <property type="component" value="Chromosome 5K"/>
</dbReference>
<proteinExistence type="predicted"/>
<feature type="compositionally biased region" description="Gly residues" evidence="1">
    <location>
        <begin position="87"/>
        <end position="96"/>
    </location>
</feature>
<keyword evidence="3" id="KW-1185">Reference proteome</keyword>
<sequence length="119" mass="12106">MLQLVSHPAPDRWGGLISSPRTLTCRRSSTGLSSSGGANGLPSRASTELSSRRPGKFPQARYVDFSSKAAVQSRRGRGNSTCRSGGTMEGGGGHGASGVPPTLDGACGLPRSAREGPPA</sequence>
<accession>A0A8T0SFX3</accession>
<evidence type="ECO:0000256" key="1">
    <source>
        <dbReference type="SAM" id="MobiDB-lite"/>
    </source>
</evidence>
<feature type="region of interest" description="Disordered" evidence="1">
    <location>
        <begin position="1"/>
        <end position="119"/>
    </location>
</feature>
<gene>
    <name evidence="2" type="ORF">PVAP13_5KG258107</name>
</gene>
<dbReference type="EMBL" id="CM029045">
    <property type="protein sequence ID" value="KAG2597441.1"/>
    <property type="molecule type" value="Genomic_DNA"/>
</dbReference>
<feature type="compositionally biased region" description="Low complexity" evidence="1">
    <location>
        <begin position="21"/>
        <end position="36"/>
    </location>
</feature>
<comment type="caution">
    <text evidence="2">The sequence shown here is derived from an EMBL/GenBank/DDBJ whole genome shotgun (WGS) entry which is preliminary data.</text>
</comment>
<name>A0A8T0SFX3_PANVG</name>
<evidence type="ECO:0000313" key="2">
    <source>
        <dbReference type="EMBL" id="KAG2597441.1"/>
    </source>
</evidence>